<reference evidence="1 2" key="1">
    <citation type="journal article" date="2012" name="PLoS ONE">
        <title>Sequence and analysis of the genome of the pathogenic yeast Candida orthopsilosis.</title>
        <authorList>
            <person name="Riccombeni A."/>
            <person name="Vidanes G."/>
            <person name="Proux-Wera E."/>
            <person name="Wolfe K.H."/>
            <person name="Butler G."/>
        </authorList>
    </citation>
    <scope>NUCLEOTIDE SEQUENCE [LARGE SCALE GENOMIC DNA]</scope>
    <source>
        <strain evidence="1 2">Co 90-125</strain>
    </source>
</reference>
<sequence length="192" mass="22550">MPLSDLPIDILARVLPIEKHLVDLPHRILLPWLNLMPQKRCFRILAESGIGAFKRHGKNRDRLRIVSIPETSKGIDIGNFTHILTYWDQLSAKFFCKIFINFGDEQNLSIKYHREYIIFNYTMVKDLVIKYVGFLRFVSHGQLERVLIYMSMGFLMLKYSNTSHEVVSFSYPSAFFDIHVATTTYIKMRNKD</sequence>
<dbReference type="Proteomes" id="UP000005018">
    <property type="component" value="Chromosome 7"/>
</dbReference>
<dbReference type="GeneID" id="14542186"/>
<keyword evidence="2" id="KW-1185">Reference proteome</keyword>
<dbReference type="AlphaFoldDB" id="H8XA24"/>
<protein>
    <submittedName>
        <fullName evidence="1">Uncharacterized protein</fullName>
    </submittedName>
</protein>
<dbReference type="RefSeq" id="XP_003871126.1">
    <property type="nucleotide sequence ID" value="XM_003871077.1"/>
</dbReference>
<gene>
    <name evidence="1" type="ORF">CORT_0G03240</name>
</gene>
<name>H8XA24_CANO9</name>
<proteinExistence type="predicted"/>
<dbReference type="KEGG" id="cot:CORT_0G03240"/>
<evidence type="ECO:0000313" key="2">
    <source>
        <dbReference type="Proteomes" id="UP000005018"/>
    </source>
</evidence>
<dbReference type="EMBL" id="HE681725">
    <property type="protein sequence ID" value="CCG25001.1"/>
    <property type="molecule type" value="Genomic_DNA"/>
</dbReference>
<accession>H8XA24</accession>
<organism evidence="1 2">
    <name type="scientific">Candida orthopsilosis (strain 90-125)</name>
    <name type="common">Yeast</name>
    <dbReference type="NCBI Taxonomy" id="1136231"/>
    <lineage>
        <taxon>Eukaryota</taxon>
        <taxon>Fungi</taxon>
        <taxon>Dikarya</taxon>
        <taxon>Ascomycota</taxon>
        <taxon>Saccharomycotina</taxon>
        <taxon>Pichiomycetes</taxon>
        <taxon>Debaryomycetaceae</taxon>
        <taxon>Candida/Lodderomyces clade</taxon>
        <taxon>Candida</taxon>
    </lineage>
</organism>
<dbReference type="OrthoDB" id="4026874at2759"/>
<evidence type="ECO:0000313" key="1">
    <source>
        <dbReference type="EMBL" id="CCG25001.1"/>
    </source>
</evidence>
<dbReference type="HOGENOM" id="CLU_1414982_0_0_1"/>